<keyword evidence="2" id="KW-1185">Reference proteome</keyword>
<dbReference type="InterPro" id="IPR018727">
    <property type="entry name" value="DUF2267"/>
</dbReference>
<protein>
    <recommendedName>
        <fullName evidence="3">DUF2267 domain-containing protein</fullName>
    </recommendedName>
</protein>
<dbReference type="InterPro" id="IPR038282">
    <property type="entry name" value="DUF2267_sf"/>
</dbReference>
<evidence type="ECO:0008006" key="3">
    <source>
        <dbReference type="Google" id="ProtNLM"/>
    </source>
</evidence>
<dbReference type="RefSeq" id="WP_068884560.1">
    <property type="nucleotide sequence ID" value="NZ_LNTU01000038.1"/>
</dbReference>
<evidence type="ECO:0000313" key="1">
    <source>
        <dbReference type="EMBL" id="KXF75356.1"/>
    </source>
</evidence>
<evidence type="ECO:0000313" key="2">
    <source>
        <dbReference type="Proteomes" id="UP000070107"/>
    </source>
</evidence>
<gene>
    <name evidence="1" type="ORF">ATN84_19015</name>
</gene>
<name>A0A135HQ92_9HYPH</name>
<proteinExistence type="predicted"/>
<dbReference type="Pfam" id="PF10025">
    <property type="entry name" value="DUF2267"/>
    <property type="match status" value="1"/>
</dbReference>
<dbReference type="STRING" id="1494590.ATN84_19015"/>
<dbReference type="EMBL" id="LNTU01000038">
    <property type="protein sequence ID" value="KXF75356.1"/>
    <property type="molecule type" value="Genomic_DNA"/>
</dbReference>
<sequence>MSANGLEVFDKTVHVTNTWLDEIMDEVGPDRQLAWKTLGVVTRATRDLLMPELAAHLGVQLPLLVRGTYYEQYQPSHQPSQERSLDDFMKHVEEGLAGARPVNPDTAVKAVFHVLSHYVEPGQVRKVRDALPADIRRMWPDPDVKH</sequence>
<dbReference type="Gene3D" id="1.10.490.110">
    <property type="entry name" value="Uncharacterized conserved protein DUF2267"/>
    <property type="match status" value="1"/>
</dbReference>
<reference evidence="1 2" key="1">
    <citation type="submission" date="2015-11" db="EMBL/GenBank/DDBJ databases">
        <title>Draft genome sequence of Paramesorhizobium deserti A-3-E, a strain highly resistant to diverse beta-lactam antibiotics.</title>
        <authorList>
            <person name="Lv R."/>
            <person name="Yang X."/>
            <person name="Fang N."/>
            <person name="Guo J."/>
            <person name="Luo X."/>
            <person name="Peng F."/>
            <person name="Yang R."/>
            <person name="Cui Y."/>
            <person name="Fang C."/>
            <person name="Song Y."/>
        </authorList>
    </citation>
    <scope>NUCLEOTIDE SEQUENCE [LARGE SCALE GENOMIC DNA]</scope>
    <source>
        <strain evidence="1 2">A-3-E</strain>
    </source>
</reference>
<dbReference type="AlphaFoldDB" id="A0A135HQ92"/>
<organism evidence="1 2">
    <name type="scientific">Paramesorhizobium deserti</name>
    <dbReference type="NCBI Taxonomy" id="1494590"/>
    <lineage>
        <taxon>Bacteria</taxon>
        <taxon>Pseudomonadati</taxon>
        <taxon>Pseudomonadota</taxon>
        <taxon>Alphaproteobacteria</taxon>
        <taxon>Hyphomicrobiales</taxon>
        <taxon>Phyllobacteriaceae</taxon>
        <taxon>Paramesorhizobium</taxon>
    </lineage>
</organism>
<accession>A0A135HQ92</accession>
<dbReference type="Proteomes" id="UP000070107">
    <property type="component" value="Unassembled WGS sequence"/>
</dbReference>
<comment type="caution">
    <text evidence="1">The sequence shown here is derived from an EMBL/GenBank/DDBJ whole genome shotgun (WGS) entry which is preliminary data.</text>
</comment>
<dbReference type="OrthoDB" id="20942at2"/>